<proteinExistence type="predicted"/>
<name>A0AAV6V7B1_9ARAC</name>
<reference evidence="1 2" key="1">
    <citation type="journal article" date="2022" name="Nat. Ecol. Evol.">
        <title>A masculinizing supergene underlies an exaggerated male reproductive morph in a spider.</title>
        <authorList>
            <person name="Hendrickx F."/>
            <person name="De Corte Z."/>
            <person name="Sonet G."/>
            <person name="Van Belleghem S.M."/>
            <person name="Kostlbacher S."/>
            <person name="Vangestel C."/>
        </authorList>
    </citation>
    <scope>NUCLEOTIDE SEQUENCE [LARGE SCALE GENOMIC DNA]</scope>
    <source>
        <strain evidence="1">W744_W776</strain>
    </source>
</reference>
<dbReference type="Proteomes" id="UP000827092">
    <property type="component" value="Unassembled WGS sequence"/>
</dbReference>
<sequence length="73" mass="8012">MGKGGRCRIELPDNTERSGREMCAGLPWAQRSMRQGQMCWVPLTSAKGQTARGPVDSPGIRARCDWDRCGGFA</sequence>
<gene>
    <name evidence="1" type="ORF">JTE90_015214</name>
</gene>
<organism evidence="1 2">
    <name type="scientific">Oedothorax gibbosus</name>
    <dbReference type="NCBI Taxonomy" id="931172"/>
    <lineage>
        <taxon>Eukaryota</taxon>
        <taxon>Metazoa</taxon>
        <taxon>Ecdysozoa</taxon>
        <taxon>Arthropoda</taxon>
        <taxon>Chelicerata</taxon>
        <taxon>Arachnida</taxon>
        <taxon>Araneae</taxon>
        <taxon>Araneomorphae</taxon>
        <taxon>Entelegynae</taxon>
        <taxon>Araneoidea</taxon>
        <taxon>Linyphiidae</taxon>
        <taxon>Erigoninae</taxon>
        <taxon>Oedothorax</taxon>
    </lineage>
</organism>
<accession>A0AAV6V7B1</accession>
<protein>
    <submittedName>
        <fullName evidence="1">Uncharacterized protein</fullName>
    </submittedName>
</protein>
<evidence type="ECO:0000313" key="2">
    <source>
        <dbReference type="Proteomes" id="UP000827092"/>
    </source>
</evidence>
<evidence type="ECO:0000313" key="1">
    <source>
        <dbReference type="EMBL" id="KAG8192580.1"/>
    </source>
</evidence>
<keyword evidence="2" id="KW-1185">Reference proteome</keyword>
<dbReference type="AlphaFoldDB" id="A0AAV6V7B1"/>
<dbReference type="EMBL" id="JAFNEN010000138">
    <property type="protein sequence ID" value="KAG8192580.1"/>
    <property type="molecule type" value="Genomic_DNA"/>
</dbReference>
<comment type="caution">
    <text evidence="1">The sequence shown here is derived from an EMBL/GenBank/DDBJ whole genome shotgun (WGS) entry which is preliminary data.</text>
</comment>